<feature type="transmembrane region" description="Helical" evidence="7">
    <location>
        <begin position="263"/>
        <end position="284"/>
    </location>
</feature>
<feature type="transmembrane region" description="Helical" evidence="7">
    <location>
        <begin position="35"/>
        <end position="53"/>
    </location>
</feature>
<feature type="transmembrane region" description="Helical" evidence="7">
    <location>
        <begin position="216"/>
        <end position="237"/>
    </location>
</feature>
<evidence type="ECO:0000256" key="6">
    <source>
        <dbReference type="ARBA" id="ARBA00023136"/>
    </source>
</evidence>
<evidence type="ECO:0000313" key="10">
    <source>
        <dbReference type="EMBL" id="NDL56829.1"/>
    </source>
</evidence>
<evidence type="ECO:0000256" key="7">
    <source>
        <dbReference type="RuleBase" id="RU363032"/>
    </source>
</evidence>
<dbReference type="PANTHER" id="PTHR43744:SF8">
    <property type="entry name" value="SN-GLYCEROL-3-PHOSPHATE TRANSPORT SYSTEM PERMEASE PROTEIN UGPE"/>
    <property type="match status" value="1"/>
</dbReference>
<sequence length="298" mass="32539">MTLAPSTSRLTAPPTSPPAPARAASRRVTRGVSHVFLISWAAVVGIPLVWALMTSFKTDAEIFSSPWALPAALNLDNYVRAWTTAQIGSYFINTLIVVGGALVLTMLLGSMTAYVLARFDFPGNRLLFYLFIAGMMFPVFLALVPLFFVVRDLGMLNTHHGLILVYTAYALPFTVFFLTSFFRTLPTAIAEAALIDGASQFGVFFRVMLPMARPGIISIGIFNFLGLWNQYLLPLVLVSDQDKYVLTQGLAALSVSQGYAADYSALFAGLMIAMFPLLAVYLIFQNRIHVGMTVGALK</sequence>
<protein>
    <submittedName>
        <fullName evidence="10">ABC transporter permease subunit</fullName>
    </submittedName>
</protein>
<dbReference type="Pfam" id="PF00528">
    <property type="entry name" value="BPD_transp_1"/>
    <property type="match status" value="1"/>
</dbReference>
<dbReference type="PANTHER" id="PTHR43744">
    <property type="entry name" value="ABC TRANSPORTER PERMEASE PROTEIN MG189-RELATED-RELATED"/>
    <property type="match status" value="1"/>
</dbReference>
<dbReference type="InterPro" id="IPR035906">
    <property type="entry name" value="MetI-like_sf"/>
</dbReference>
<dbReference type="Proteomes" id="UP000460435">
    <property type="component" value="Unassembled WGS sequence"/>
</dbReference>
<dbReference type="AlphaFoldDB" id="A0A7K3M0M5"/>
<feature type="transmembrane region" description="Helical" evidence="7">
    <location>
        <begin position="162"/>
        <end position="182"/>
    </location>
</feature>
<evidence type="ECO:0000256" key="1">
    <source>
        <dbReference type="ARBA" id="ARBA00004651"/>
    </source>
</evidence>
<dbReference type="EMBL" id="WLZY01000002">
    <property type="protein sequence ID" value="NDL56829.1"/>
    <property type="molecule type" value="Genomic_DNA"/>
</dbReference>
<dbReference type="PROSITE" id="PS50928">
    <property type="entry name" value="ABC_TM1"/>
    <property type="match status" value="1"/>
</dbReference>
<evidence type="ECO:0000256" key="3">
    <source>
        <dbReference type="ARBA" id="ARBA00022475"/>
    </source>
</evidence>
<name>A0A7K3M0M5_9ACTN</name>
<evidence type="ECO:0000256" key="8">
    <source>
        <dbReference type="SAM" id="MobiDB-lite"/>
    </source>
</evidence>
<dbReference type="CDD" id="cd06261">
    <property type="entry name" value="TM_PBP2"/>
    <property type="match status" value="1"/>
</dbReference>
<evidence type="ECO:0000256" key="5">
    <source>
        <dbReference type="ARBA" id="ARBA00022989"/>
    </source>
</evidence>
<gene>
    <name evidence="10" type="ORF">F7O44_07060</name>
</gene>
<dbReference type="Gene3D" id="1.10.3720.10">
    <property type="entry name" value="MetI-like"/>
    <property type="match status" value="1"/>
</dbReference>
<reference evidence="10 11" key="1">
    <citation type="submission" date="2019-11" db="EMBL/GenBank/DDBJ databases">
        <authorList>
            <person name="Li X.-J."/>
            <person name="Feng X.-M."/>
        </authorList>
    </citation>
    <scope>NUCLEOTIDE SEQUENCE [LARGE SCALE GENOMIC DNA]</scope>
    <source>
        <strain evidence="10 11">XMNu-373</strain>
    </source>
</reference>
<feature type="domain" description="ABC transmembrane type-1" evidence="9">
    <location>
        <begin position="91"/>
        <end position="284"/>
    </location>
</feature>
<keyword evidence="2 7" id="KW-0813">Transport</keyword>
<evidence type="ECO:0000259" key="9">
    <source>
        <dbReference type="PROSITE" id="PS50928"/>
    </source>
</evidence>
<dbReference type="GO" id="GO:0055085">
    <property type="term" value="P:transmembrane transport"/>
    <property type="evidence" value="ECO:0007669"/>
    <property type="project" value="InterPro"/>
</dbReference>
<proteinExistence type="inferred from homology"/>
<dbReference type="RefSeq" id="WP_162449532.1">
    <property type="nucleotide sequence ID" value="NZ_WLZY01000002.1"/>
</dbReference>
<dbReference type="GO" id="GO:0005886">
    <property type="term" value="C:plasma membrane"/>
    <property type="evidence" value="ECO:0007669"/>
    <property type="project" value="UniProtKB-SubCell"/>
</dbReference>
<evidence type="ECO:0000256" key="4">
    <source>
        <dbReference type="ARBA" id="ARBA00022692"/>
    </source>
</evidence>
<comment type="similarity">
    <text evidence="7">Belongs to the binding-protein-dependent transport system permease family.</text>
</comment>
<feature type="region of interest" description="Disordered" evidence="8">
    <location>
        <begin position="1"/>
        <end position="23"/>
    </location>
</feature>
<feature type="transmembrane region" description="Helical" evidence="7">
    <location>
        <begin position="126"/>
        <end position="150"/>
    </location>
</feature>
<dbReference type="SUPFAM" id="SSF161098">
    <property type="entry name" value="MetI-like"/>
    <property type="match status" value="1"/>
</dbReference>
<keyword evidence="5 7" id="KW-1133">Transmembrane helix</keyword>
<feature type="compositionally biased region" description="Low complexity" evidence="8">
    <location>
        <begin position="1"/>
        <end position="13"/>
    </location>
</feature>
<organism evidence="10 11">
    <name type="scientific">Phytoactinopolyspora mesophila</name>
    <dbReference type="NCBI Taxonomy" id="2650750"/>
    <lineage>
        <taxon>Bacteria</taxon>
        <taxon>Bacillati</taxon>
        <taxon>Actinomycetota</taxon>
        <taxon>Actinomycetes</taxon>
        <taxon>Jiangellales</taxon>
        <taxon>Jiangellaceae</taxon>
        <taxon>Phytoactinopolyspora</taxon>
    </lineage>
</organism>
<dbReference type="InterPro" id="IPR000515">
    <property type="entry name" value="MetI-like"/>
</dbReference>
<comment type="subcellular location">
    <subcellularLocation>
        <location evidence="1 7">Cell membrane</location>
        <topology evidence="1 7">Multi-pass membrane protein</topology>
    </subcellularLocation>
</comment>
<evidence type="ECO:0000313" key="11">
    <source>
        <dbReference type="Proteomes" id="UP000460435"/>
    </source>
</evidence>
<keyword evidence="6 7" id="KW-0472">Membrane</keyword>
<evidence type="ECO:0000256" key="2">
    <source>
        <dbReference type="ARBA" id="ARBA00022448"/>
    </source>
</evidence>
<keyword evidence="11" id="KW-1185">Reference proteome</keyword>
<keyword evidence="3" id="KW-1003">Cell membrane</keyword>
<keyword evidence="4 7" id="KW-0812">Transmembrane</keyword>
<accession>A0A7K3M0M5</accession>
<comment type="caution">
    <text evidence="10">The sequence shown here is derived from an EMBL/GenBank/DDBJ whole genome shotgun (WGS) entry which is preliminary data.</text>
</comment>
<feature type="transmembrane region" description="Helical" evidence="7">
    <location>
        <begin position="90"/>
        <end position="114"/>
    </location>
</feature>